<reference evidence="9" key="2">
    <citation type="journal article" date="2021" name="PeerJ">
        <title>Extensive microbial diversity within the chicken gut microbiome revealed by metagenomics and culture.</title>
        <authorList>
            <person name="Gilroy R."/>
            <person name="Ravi A."/>
            <person name="Getino M."/>
            <person name="Pursley I."/>
            <person name="Horton D.L."/>
            <person name="Alikhan N.F."/>
            <person name="Baker D."/>
            <person name="Gharbi K."/>
            <person name="Hall N."/>
            <person name="Watson M."/>
            <person name="Adriaenssens E.M."/>
            <person name="Foster-Nyarko E."/>
            <person name="Jarju S."/>
            <person name="Secka A."/>
            <person name="Antonio M."/>
            <person name="Oren A."/>
            <person name="Chaudhuri R.R."/>
            <person name="La Ragione R."/>
            <person name="Hildebrand F."/>
            <person name="Pallen M.J."/>
        </authorList>
    </citation>
    <scope>NUCLEOTIDE SEQUENCE</scope>
    <source>
        <strain evidence="9">USAMLcec12-2067</strain>
    </source>
</reference>
<evidence type="ECO:0000256" key="3">
    <source>
        <dbReference type="ARBA" id="ARBA00022723"/>
    </source>
</evidence>
<evidence type="ECO:0000313" key="10">
    <source>
        <dbReference type="EMBL" id="PNV65728.1"/>
    </source>
</evidence>
<evidence type="ECO:0000256" key="7">
    <source>
        <dbReference type="ARBA" id="ARBA00023014"/>
    </source>
</evidence>
<dbReference type="EMBL" id="DYZL01000111">
    <property type="protein sequence ID" value="HJH43206.1"/>
    <property type="molecule type" value="Genomic_DNA"/>
</dbReference>
<dbReference type="PROSITE" id="PS51379">
    <property type="entry name" value="4FE4S_FER_2"/>
    <property type="match status" value="3"/>
</dbReference>
<dbReference type="Proteomes" id="UP000236488">
    <property type="component" value="Unassembled WGS sequence"/>
</dbReference>
<proteinExistence type="predicted"/>
<dbReference type="Gene3D" id="3.30.70.20">
    <property type="match status" value="2"/>
</dbReference>
<dbReference type="PANTHER" id="PTHR43177:SF5">
    <property type="entry name" value="ANAEROBIC DIMETHYL SULFOXIDE REDUCTASE CHAIN B-RELATED"/>
    <property type="match status" value="1"/>
</dbReference>
<keyword evidence="2" id="KW-0004">4Fe-4S</keyword>
<keyword evidence="7" id="KW-0411">Iron-sulfur</keyword>
<dbReference type="PANTHER" id="PTHR43177">
    <property type="entry name" value="PROTEIN NRFC"/>
    <property type="match status" value="1"/>
</dbReference>
<gene>
    <name evidence="10" type="ORF">C2L80_05150</name>
    <name evidence="9" type="ORF">K8V16_05355</name>
</gene>
<evidence type="ECO:0000256" key="4">
    <source>
        <dbReference type="ARBA" id="ARBA00022737"/>
    </source>
</evidence>
<keyword evidence="4" id="KW-0677">Repeat</keyword>
<dbReference type="InterPro" id="IPR017900">
    <property type="entry name" value="4Fe4S_Fe_S_CS"/>
</dbReference>
<evidence type="ECO:0000313" key="9">
    <source>
        <dbReference type="EMBL" id="HJH43206.1"/>
    </source>
</evidence>
<keyword evidence="3" id="KW-0479">Metal-binding</keyword>
<evidence type="ECO:0000256" key="2">
    <source>
        <dbReference type="ARBA" id="ARBA00022485"/>
    </source>
</evidence>
<evidence type="ECO:0000256" key="6">
    <source>
        <dbReference type="ARBA" id="ARBA00023004"/>
    </source>
</evidence>
<dbReference type="EMBL" id="PPEL01000019">
    <property type="protein sequence ID" value="PNV65728.1"/>
    <property type="molecule type" value="Genomic_DNA"/>
</dbReference>
<dbReference type="GO" id="GO:0046872">
    <property type="term" value="F:metal ion binding"/>
    <property type="evidence" value="ECO:0007669"/>
    <property type="project" value="UniProtKB-KW"/>
</dbReference>
<dbReference type="PROSITE" id="PS00198">
    <property type="entry name" value="4FE4S_FER_1"/>
    <property type="match status" value="1"/>
</dbReference>
<evidence type="ECO:0000259" key="8">
    <source>
        <dbReference type="PROSITE" id="PS51379"/>
    </source>
</evidence>
<dbReference type="InterPro" id="IPR017896">
    <property type="entry name" value="4Fe4S_Fe-S-bd"/>
</dbReference>
<dbReference type="GO" id="GO:0051539">
    <property type="term" value="F:4 iron, 4 sulfur cluster binding"/>
    <property type="evidence" value="ECO:0007669"/>
    <property type="project" value="UniProtKB-KW"/>
</dbReference>
<keyword evidence="1" id="KW-0813">Transport</keyword>
<sequence length="193" mass="20886">MALGFYFDMSRCVGCRVCQIACKDRFDLQNAGPVPRRVATYEVGAYPDASLIHMSIGCNHCDNPACVANCPTGAMFKDSESGIVLHNDEVCIGCRACMMSCPYGAPQFEEEKSLIVKCDSCKALRGAGMNPVCVDACMMRALDFGELDDLRAKYGSDLVREVPSIASAEGTSPNLLIKTSTSALRKDFTEIIL</sequence>
<feature type="domain" description="4Fe-4S ferredoxin-type" evidence="8">
    <location>
        <begin position="82"/>
        <end position="111"/>
    </location>
</feature>
<feature type="domain" description="4Fe-4S ferredoxin-type" evidence="8">
    <location>
        <begin position="3"/>
        <end position="31"/>
    </location>
</feature>
<keyword evidence="6" id="KW-0408">Iron</keyword>
<dbReference type="InterPro" id="IPR050954">
    <property type="entry name" value="ET_IronSulfur_Cluster-Binding"/>
</dbReference>
<dbReference type="CDD" id="cd16371">
    <property type="entry name" value="DMSOR_beta_like"/>
    <property type="match status" value="1"/>
</dbReference>
<protein>
    <submittedName>
        <fullName evidence="9">4Fe-4S binding protein</fullName>
    </submittedName>
    <submittedName>
        <fullName evidence="10">4Fe-4S dicluster domain-containing protein</fullName>
    </submittedName>
</protein>
<dbReference type="Pfam" id="PF13247">
    <property type="entry name" value="Fer4_11"/>
    <property type="match status" value="1"/>
</dbReference>
<comment type="caution">
    <text evidence="10">The sequence shown here is derived from an EMBL/GenBank/DDBJ whole genome shotgun (WGS) entry which is preliminary data.</text>
</comment>
<accession>A0A2K2U691</accession>
<reference evidence="9" key="3">
    <citation type="submission" date="2021-09" db="EMBL/GenBank/DDBJ databases">
        <authorList>
            <person name="Gilroy R."/>
        </authorList>
    </citation>
    <scope>NUCLEOTIDE SEQUENCE</scope>
    <source>
        <strain evidence="9">USAMLcec12-2067</strain>
    </source>
</reference>
<evidence type="ECO:0000256" key="1">
    <source>
        <dbReference type="ARBA" id="ARBA00022448"/>
    </source>
</evidence>
<dbReference type="SUPFAM" id="SSF54862">
    <property type="entry name" value="4Fe-4S ferredoxins"/>
    <property type="match status" value="1"/>
</dbReference>
<reference evidence="10 11" key="1">
    <citation type="journal article" date="2018" name="Int. J. Syst. Evol. Microbiol.">
        <title>Rubneribacter badeniensis gen. nov., sp. nov. and Enteroscipio rubneri gen. nov., sp. nov., new members of the Eggerthellaceae isolated from human faeces.</title>
        <authorList>
            <person name="Danylec N."/>
            <person name="Gobl A."/>
            <person name="Stoll D.A."/>
            <person name="Hetzer B."/>
            <person name="Kulling S.E."/>
            <person name="Huch M."/>
        </authorList>
    </citation>
    <scope>NUCLEOTIDE SEQUENCE [LARGE SCALE GENOMIC DNA]</scope>
    <source>
        <strain evidence="10 11">ResAG-85</strain>
    </source>
</reference>
<dbReference type="Pfam" id="PF12800">
    <property type="entry name" value="Fer4_4"/>
    <property type="match status" value="1"/>
</dbReference>
<name>A0A2K2U691_9ACTN</name>
<evidence type="ECO:0000313" key="11">
    <source>
        <dbReference type="Proteomes" id="UP000236488"/>
    </source>
</evidence>
<keyword evidence="5" id="KW-0249">Electron transport</keyword>
<dbReference type="RefSeq" id="WP_087196660.1">
    <property type="nucleotide sequence ID" value="NZ_PPEL01000019.1"/>
</dbReference>
<keyword evidence="11" id="KW-1185">Reference proteome</keyword>
<evidence type="ECO:0000256" key="5">
    <source>
        <dbReference type="ARBA" id="ARBA00022982"/>
    </source>
</evidence>
<dbReference type="Proteomes" id="UP000789325">
    <property type="component" value="Unassembled WGS sequence"/>
</dbReference>
<organism evidence="10 11">
    <name type="scientific">Rubneribacter badeniensis</name>
    <dbReference type="NCBI Taxonomy" id="2070688"/>
    <lineage>
        <taxon>Bacteria</taxon>
        <taxon>Bacillati</taxon>
        <taxon>Actinomycetota</taxon>
        <taxon>Coriobacteriia</taxon>
        <taxon>Eggerthellales</taxon>
        <taxon>Eggerthellaceae</taxon>
        <taxon>Rubneribacter</taxon>
    </lineage>
</organism>
<feature type="domain" description="4Fe-4S ferredoxin-type" evidence="8">
    <location>
        <begin position="48"/>
        <end position="80"/>
    </location>
</feature>
<dbReference type="AlphaFoldDB" id="A0A2K2U691"/>